<evidence type="ECO:0000259" key="6">
    <source>
        <dbReference type="Pfam" id="PF00441"/>
    </source>
</evidence>
<keyword evidence="10" id="KW-1185">Reference proteome</keyword>
<evidence type="ECO:0000256" key="5">
    <source>
        <dbReference type="RuleBase" id="RU362125"/>
    </source>
</evidence>
<dbReference type="Gene3D" id="1.20.140.10">
    <property type="entry name" value="Butyryl-CoA Dehydrogenase, subunit A, domain 3"/>
    <property type="match status" value="1"/>
</dbReference>
<dbReference type="Pfam" id="PF00441">
    <property type="entry name" value="Acyl-CoA_dh_1"/>
    <property type="match status" value="1"/>
</dbReference>
<dbReference type="InterPro" id="IPR013786">
    <property type="entry name" value="AcylCoA_DH/ox_N"/>
</dbReference>
<keyword evidence="3 5" id="KW-0285">Flavoprotein</keyword>
<dbReference type="InterPro" id="IPR052547">
    <property type="entry name" value="Mito_Isobutyryl-CoADH"/>
</dbReference>
<keyword evidence="5" id="KW-0560">Oxidoreductase</keyword>
<evidence type="ECO:0000259" key="7">
    <source>
        <dbReference type="Pfam" id="PF02770"/>
    </source>
</evidence>
<dbReference type="InterPro" id="IPR037069">
    <property type="entry name" value="AcylCoA_DH/ox_N_sf"/>
</dbReference>
<dbReference type="Pfam" id="PF02771">
    <property type="entry name" value="Acyl-CoA_dh_N"/>
    <property type="match status" value="1"/>
</dbReference>
<dbReference type="PANTHER" id="PTHR43831">
    <property type="entry name" value="ISOBUTYRYL-COA DEHYDROGENASE"/>
    <property type="match status" value="1"/>
</dbReference>
<proteinExistence type="inferred from homology"/>
<dbReference type="RefSeq" id="WP_175536870.1">
    <property type="nucleotide sequence ID" value="NZ_CP101397.1"/>
</dbReference>
<gene>
    <name evidence="9" type="ORF">NLU04_12535</name>
</gene>
<dbReference type="PROSITE" id="PS00072">
    <property type="entry name" value="ACYL_COA_DH_1"/>
    <property type="match status" value="1"/>
</dbReference>
<evidence type="ECO:0000256" key="2">
    <source>
        <dbReference type="ARBA" id="ARBA00009347"/>
    </source>
</evidence>
<dbReference type="Gene3D" id="2.40.110.10">
    <property type="entry name" value="Butyryl-CoA Dehydrogenase, subunit A, domain 2"/>
    <property type="match status" value="1"/>
</dbReference>
<dbReference type="SUPFAM" id="SSF47203">
    <property type="entry name" value="Acyl-CoA dehydrogenase C-terminal domain-like"/>
    <property type="match status" value="1"/>
</dbReference>
<keyword evidence="4 5" id="KW-0274">FAD</keyword>
<organism evidence="9 10">
    <name type="scientific">Streptomyces cavourensis</name>
    <dbReference type="NCBI Taxonomy" id="67258"/>
    <lineage>
        <taxon>Bacteria</taxon>
        <taxon>Bacillati</taxon>
        <taxon>Actinomycetota</taxon>
        <taxon>Actinomycetes</taxon>
        <taxon>Kitasatosporales</taxon>
        <taxon>Streptomycetaceae</taxon>
        <taxon>Streptomyces</taxon>
    </lineage>
</organism>
<dbReference type="PROSITE" id="PS00073">
    <property type="entry name" value="ACYL_COA_DH_2"/>
    <property type="match status" value="1"/>
</dbReference>
<dbReference type="PANTHER" id="PTHR43831:SF1">
    <property type="entry name" value="ISOBUTYRYL-COA DEHYDROGENASE, MITOCHONDRIAL"/>
    <property type="match status" value="1"/>
</dbReference>
<evidence type="ECO:0000256" key="3">
    <source>
        <dbReference type="ARBA" id="ARBA00022630"/>
    </source>
</evidence>
<dbReference type="InterPro" id="IPR009075">
    <property type="entry name" value="AcylCo_DH/oxidase_C"/>
</dbReference>
<dbReference type="EMBL" id="CP101397">
    <property type="protein sequence ID" value="UTR79231.1"/>
    <property type="molecule type" value="Genomic_DNA"/>
</dbReference>
<dbReference type="Pfam" id="PF02770">
    <property type="entry name" value="Acyl-CoA_dh_M"/>
    <property type="match status" value="1"/>
</dbReference>
<feature type="domain" description="Acyl-CoA dehydrogenase/oxidase C-terminal" evidence="6">
    <location>
        <begin position="230"/>
        <end position="379"/>
    </location>
</feature>
<sequence length="384" mass="40924">MTAVTTLLSDDQLAVVETTLDFAQERLAPHAVAWDQEKHFPVDVLRKAADLGLGGVYVREELGGSGLSRSDGVLVFEALATGCPSVAGYLSIHNMVAWMVDQYGTDAQRARYLPELCTMEQLGSYCLTEPGAGSDAAALRTRAERDGDHYVLTGTKQFISGAGATHLYIVLARTGDSGPGGISAFLVERDDAGLSFGANEQKMGWNAQPTRQVVLDGVRIPADRMLGAEGEGFRIAMNGLNGGRLGIAACSLGGAQSALDRSLAHLADREAFGARLLEAQALQFRLADMATELAAARALVRQAAEALDRKSPGAPELCAMAKRFATDTGYAVADRALQLHGGYGYLSEYGIEKIVRDLRVHQILEGTNEIMRVIVARSLTGALR</sequence>
<feature type="domain" description="Acyl-CoA dehydrogenase/oxidase N-terminal" evidence="8">
    <location>
        <begin position="9"/>
        <end position="120"/>
    </location>
</feature>
<comment type="similarity">
    <text evidence="2 5">Belongs to the acyl-CoA dehydrogenase family.</text>
</comment>
<dbReference type="Proteomes" id="UP001058236">
    <property type="component" value="Chromosome"/>
</dbReference>
<accession>A0ABY5F697</accession>
<dbReference type="SUPFAM" id="SSF56645">
    <property type="entry name" value="Acyl-CoA dehydrogenase NM domain-like"/>
    <property type="match status" value="1"/>
</dbReference>
<protein>
    <submittedName>
        <fullName evidence="9">Acyl-CoA dehydrogenase family protein</fullName>
    </submittedName>
</protein>
<evidence type="ECO:0000259" key="8">
    <source>
        <dbReference type="Pfam" id="PF02771"/>
    </source>
</evidence>
<comment type="cofactor">
    <cofactor evidence="1 5">
        <name>FAD</name>
        <dbReference type="ChEBI" id="CHEBI:57692"/>
    </cofactor>
</comment>
<dbReference type="PIRSF" id="PIRSF016578">
    <property type="entry name" value="HsaA"/>
    <property type="match status" value="1"/>
</dbReference>
<dbReference type="InterPro" id="IPR009100">
    <property type="entry name" value="AcylCoA_DH/oxidase_NM_dom_sf"/>
</dbReference>
<dbReference type="Gene3D" id="1.10.540.10">
    <property type="entry name" value="Acyl-CoA dehydrogenase/oxidase, N-terminal domain"/>
    <property type="match status" value="1"/>
</dbReference>
<evidence type="ECO:0000313" key="9">
    <source>
        <dbReference type="EMBL" id="UTR79231.1"/>
    </source>
</evidence>
<dbReference type="InterPro" id="IPR046373">
    <property type="entry name" value="Acyl-CoA_Oxase/DH_mid-dom_sf"/>
</dbReference>
<name>A0ABY5F697_9ACTN</name>
<feature type="domain" description="Acyl-CoA oxidase/dehydrogenase middle" evidence="7">
    <location>
        <begin position="125"/>
        <end position="218"/>
    </location>
</feature>
<evidence type="ECO:0000256" key="1">
    <source>
        <dbReference type="ARBA" id="ARBA00001974"/>
    </source>
</evidence>
<dbReference type="InterPro" id="IPR036250">
    <property type="entry name" value="AcylCo_DH-like_C"/>
</dbReference>
<evidence type="ECO:0000256" key="4">
    <source>
        <dbReference type="ARBA" id="ARBA00022827"/>
    </source>
</evidence>
<dbReference type="InterPro" id="IPR006089">
    <property type="entry name" value="Acyl-CoA_DH_CS"/>
</dbReference>
<reference evidence="9" key="1">
    <citation type="submission" date="2022-07" db="EMBL/GenBank/DDBJ databases">
        <title>Genomic of Streptomyces cavourensis F2.</title>
        <authorList>
            <person name="Hu S."/>
            <person name="Liang W."/>
        </authorList>
    </citation>
    <scope>NUCLEOTIDE SEQUENCE</scope>
    <source>
        <strain evidence="9">F2</strain>
    </source>
</reference>
<evidence type="ECO:0000313" key="10">
    <source>
        <dbReference type="Proteomes" id="UP001058236"/>
    </source>
</evidence>
<dbReference type="InterPro" id="IPR006091">
    <property type="entry name" value="Acyl-CoA_Oxase/DH_mid-dom"/>
</dbReference>